<name>A0A973AA73_9GAMM</name>
<gene>
    <name evidence="5" type="ORF">HQ497_12770</name>
</gene>
<accession>A0A973AA73</accession>
<comment type="similarity">
    <text evidence="1">Belongs to the ATP-dependent AMP-binding enzyme family.</text>
</comment>
<feature type="compositionally biased region" description="Polar residues" evidence="3">
    <location>
        <begin position="340"/>
        <end position="349"/>
    </location>
</feature>
<proteinExistence type="inferred from homology"/>
<dbReference type="GO" id="GO:0016405">
    <property type="term" value="F:CoA-ligase activity"/>
    <property type="evidence" value="ECO:0007669"/>
    <property type="project" value="TreeGrafter"/>
</dbReference>
<comment type="caution">
    <text evidence="5">The sequence shown here is derived from an EMBL/GenBank/DDBJ whole genome shotgun (WGS) entry which is preliminary data.</text>
</comment>
<evidence type="ECO:0000256" key="3">
    <source>
        <dbReference type="SAM" id="MobiDB-lite"/>
    </source>
</evidence>
<evidence type="ECO:0000259" key="4">
    <source>
        <dbReference type="Pfam" id="PF00501"/>
    </source>
</evidence>
<dbReference type="InterPro" id="IPR020845">
    <property type="entry name" value="AMP-binding_CS"/>
</dbReference>
<evidence type="ECO:0000313" key="6">
    <source>
        <dbReference type="Proteomes" id="UP000754644"/>
    </source>
</evidence>
<sequence length="453" mass="47661">MIIHSSPLPDVEIPSVTITAHVLRKAEALADLVAIRDAAGTSSYTFAELSNAIHALAGGLAARGIVPGKVVGLMAPNLPEYAVVFHGVAVAGAAVTTINPTYGPQEVMHQLKDAGASMLFTVPMFAATALQAIEGTAVTEVIIIGDAVPGTTAMSEVFGDPIEQVPVDTATHTVVLPYSSGTTGLPKGVMLSHRNLVANIEQCIHAIRYQENEVALAALPFFHIYGMQVLMNGLISNGVATITMPRFDMVEALQAVQELKITRFFAVPPIIIGLASAPIVDQYDLSSIKQVFSGAAPLGAELAAKAAARLGCEVVQGFGMTELSPVSHSTVEGDYRPGTSGVTISNTESRIVDPDTGEDQPVGGRGELWVRGPQVMTGYLNNPKATAETIDADGWLHTGDIAVIDEHGHMSIVDRMKELIKFKGFQVAPAELEALLLTHPKILDVAVIGIADE</sequence>
<dbReference type="InterPro" id="IPR000873">
    <property type="entry name" value="AMP-dep_synth/lig_dom"/>
</dbReference>
<organism evidence="5 6">
    <name type="scientific">SAR86 cluster bacterium</name>
    <dbReference type="NCBI Taxonomy" id="2030880"/>
    <lineage>
        <taxon>Bacteria</taxon>
        <taxon>Pseudomonadati</taxon>
        <taxon>Pseudomonadota</taxon>
        <taxon>Gammaproteobacteria</taxon>
        <taxon>SAR86 cluster</taxon>
    </lineage>
</organism>
<keyword evidence="2" id="KW-0436">Ligase</keyword>
<evidence type="ECO:0000256" key="2">
    <source>
        <dbReference type="ARBA" id="ARBA00022598"/>
    </source>
</evidence>
<dbReference type="PANTHER" id="PTHR24096:SF149">
    <property type="entry name" value="AMP-BINDING DOMAIN-CONTAINING PROTEIN-RELATED"/>
    <property type="match status" value="1"/>
</dbReference>
<feature type="region of interest" description="Disordered" evidence="3">
    <location>
        <begin position="329"/>
        <end position="364"/>
    </location>
</feature>
<dbReference type="Gene3D" id="3.40.50.12780">
    <property type="entry name" value="N-terminal domain of ligase-like"/>
    <property type="match status" value="1"/>
</dbReference>
<feature type="non-terminal residue" evidence="5">
    <location>
        <position position="453"/>
    </location>
</feature>
<dbReference type="PANTHER" id="PTHR24096">
    <property type="entry name" value="LONG-CHAIN-FATTY-ACID--COA LIGASE"/>
    <property type="match status" value="1"/>
</dbReference>
<dbReference type="InterPro" id="IPR045851">
    <property type="entry name" value="AMP-bd_C_sf"/>
</dbReference>
<reference evidence="5" key="1">
    <citation type="submission" date="2020-05" db="EMBL/GenBank/DDBJ databases">
        <title>Sulfur intermediates as new biogeochemical hubs in an aquatic model microbial ecosystem.</title>
        <authorList>
            <person name="Vigneron A."/>
        </authorList>
    </citation>
    <scope>NUCLEOTIDE SEQUENCE</scope>
    <source>
        <strain evidence="5">Bin.250</strain>
    </source>
</reference>
<dbReference type="InterPro" id="IPR042099">
    <property type="entry name" value="ANL_N_sf"/>
</dbReference>
<evidence type="ECO:0000256" key="1">
    <source>
        <dbReference type="ARBA" id="ARBA00006432"/>
    </source>
</evidence>
<protein>
    <submittedName>
        <fullName evidence="5">AMP-binding protein</fullName>
    </submittedName>
</protein>
<feature type="domain" description="AMP-dependent synthetase/ligase" evidence="4">
    <location>
        <begin position="25"/>
        <end position="380"/>
    </location>
</feature>
<dbReference type="FunFam" id="3.40.50.12780:FF:000003">
    <property type="entry name" value="Long-chain-fatty-acid--CoA ligase FadD"/>
    <property type="match status" value="1"/>
</dbReference>
<dbReference type="EMBL" id="JABMOJ010000482">
    <property type="protein sequence ID" value="NQV66227.1"/>
    <property type="molecule type" value="Genomic_DNA"/>
</dbReference>
<dbReference type="Gene3D" id="3.30.300.30">
    <property type="match status" value="1"/>
</dbReference>
<dbReference type="Pfam" id="PF00501">
    <property type="entry name" value="AMP-binding"/>
    <property type="match status" value="1"/>
</dbReference>
<dbReference type="PROSITE" id="PS00455">
    <property type="entry name" value="AMP_BINDING"/>
    <property type="match status" value="1"/>
</dbReference>
<dbReference type="AlphaFoldDB" id="A0A973AA73"/>
<evidence type="ECO:0000313" key="5">
    <source>
        <dbReference type="EMBL" id="NQV66227.1"/>
    </source>
</evidence>
<dbReference type="Proteomes" id="UP000754644">
    <property type="component" value="Unassembled WGS sequence"/>
</dbReference>
<dbReference type="SUPFAM" id="SSF56801">
    <property type="entry name" value="Acetyl-CoA synthetase-like"/>
    <property type="match status" value="1"/>
</dbReference>